<protein>
    <submittedName>
        <fullName evidence="2">Nucleotidyltransferase domain-containing protein</fullName>
    </submittedName>
</protein>
<gene>
    <name evidence="2" type="ORF">QWY31_06690</name>
</gene>
<dbReference type="InterPro" id="IPR043519">
    <property type="entry name" value="NT_sf"/>
</dbReference>
<evidence type="ECO:0000313" key="2">
    <source>
        <dbReference type="EMBL" id="MDN4165180.1"/>
    </source>
</evidence>
<feature type="domain" description="Polymerase beta nucleotidyltransferase" evidence="1">
    <location>
        <begin position="2"/>
        <end position="91"/>
    </location>
</feature>
<dbReference type="InterPro" id="IPR041633">
    <property type="entry name" value="Polbeta"/>
</dbReference>
<sequence length="93" mass="10938">MKDVFEKYPQIECAILYGSRAKGNYRPNSDIDLTLKGEHLDLSLLIKIENELDDLLLPYKMDLSIHHQIKNQELIEHIDRVGRILYNKKQEDS</sequence>
<name>A0ABT8F3Z9_9BACT</name>
<dbReference type="Pfam" id="PF18765">
    <property type="entry name" value="Polbeta"/>
    <property type="match status" value="1"/>
</dbReference>
<evidence type="ECO:0000313" key="3">
    <source>
        <dbReference type="Proteomes" id="UP001168552"/>
    </source>
</evidence>
<reference evidence="2" key="1">
    <citation type="submission" date="2023-06" db="EMBL/GenBank/DDBJ databases">
        <title>Cytophagales bacterium Strain LB-30, isolated from soil.</title>
        <authorList>
            <person name="Liu B."/>
        </authorList>
    </citation>
    <scope>NUCLEOTIDE SEQUENCE</scope>
    <source>
        <strain evidence="2">LB-30</strain>
    </source>
</reference>
<dbReference type="EMBL" id="JAUHJS010000003">
    <property type="protein sequence ID" value="MDN4165180.1"/>
    <property type="molecule type" value="Genomic_DNA"/>
</dbReference>
<comment type="caution">
    <text evidence="2">The sequence shown here is derived from an EMBL/GenBank/DDBJ whole genome shotgun (WGS) entry which is preliminary data.</text>
</comment>
<accession>A0ABT8F3Z9</accession>
<keyword evidence="3" id="KW-1185">Reference proteome</keyword>
<dbReference type="CDD" id="cd05403">
    <property type="entry name" value="NT_KNTase_like"/>
    <property type="match status" value="1"/>
</dbReference>
<dbReference type="PANTHER" id="PTHR43852:SF3">
    <property type="entry name" value="NUCLEOTIDYLTRANSFERASE"/>
    <property type="match status" value="1"/>
</dbReference>
<dbReference type="Gene3D" id="3.30.460.10">
    <property type="entry name" value="Beta Polymerase, domain 2"/>
    <property type="match status" value="1"/>
</dbReference>
<dbReference type="InterPro" id="IPR052930">
    <property type="entry name" value="TA_antitoxin_MntA"/>
</dbReference>
<dbReference type="PANTHER" id="PTHR43852">
    <property type="entry name" value="NUCLEOTIDYLTRANSFERASE"/>
    <property type="match status" value="1"/>
</dbReference>
<organism evidence="2 3">
    <name type="scientific">Shiella aurantiaca</name>
    <dbReference type="NCBI Taxonomy" id="3058365"/>
    <lineage>
        <taxon>Bacteria</taxon>
        <taxon>Pseudomonadati</taxon>
        <taxon>Bacteroidota</taxon>
        <taxon>Cytophagia</taxon>
        <taxon>Cytophagales</taxon>
        <taxon>Shiellaceae</taxon>
        <taxon>Shiella</taxon>
    </lineage>
</organism>
<proteinExistence type="predicted"/>
<dbReference type="SUPFAM" id="SSF81301">
    <property type="entry name" value="Nucleotidyltransferase"/>
    <property type="match status" value="1"/>
</dbReference>
<dbReference type="RefSeq" id="WP_320004002.1">
    <property type="nucleotide sequence ID" value="NZ_JAUHJS010000003.1"/>
</dbReference>
<evidence type="ECO:0000259" key="1">
    <source>
        <dbReference type="Pfam" id="PF18765"/>
    </source>
</evidence>
<dbReference type="Proteomes" id="UP001168552">
    <property type="component" value="Unassembled WGS sequence"/>
</dbReference>